<dbReference type="PANTHER" id="PTHR47268:SF4">
    <property type="entry name" value="ACYLPHOSPHATASE"/>
    <property type="match status" value="1"/>
</dbReference>
<evidence type="ECO:0000313" key="8">
    <source>
        <dbReference type="Proteomes" id="UP000622890"/>
    </source>
</evidence>
<name>A0A934W4F9_9BURK</name>
<dbReference type="InterPro" id="IPR020456">
    <property type="entry name" value="Acylphosphatase"/>
</dbReference>
<comment type="caution">
    <text evidence="7">The sequence shown here is derived from an EMBL/GenBank/DDBJ whole genome shotgun (WGS) entry which is preliminary data.</text>
</comment>
<dbReference type="SUPFAM" id="SSF54975">
    <property type="entry name" value="Acylphosphatase/BLUF domain-like"/>
    <property type="match status" value="1"/>
</dbReference>
<dbReference type="EMBL" id="JAEPBG010000001">
    <property type="protein sequence ID" value="MBK4733842.1"/>
    <property type="molecule type" value="Genomic_DNA"/>
</dbReference>
<dbReference type="Proteomes" id="UP000622890">
    <property type="component" value="Unassembled WGS sequence"/>
</dbReference>
<organism evidence="7 8">
    <name type="scientific">Noviherbaspirillum pedocola</name>
    <dbReference type="NCBI Taxonomy" id="2801341"/>
    <lineage>
        <taxon>Bacteria</taxon>
        <taxon>Pseudomonadati</taxon>
        <taxon>Pseudomonadota</taxon>
        <taxon>Betaproteobacteria</taxon>
        <taxon>Burkholderiales</taxon>
        <taxon>Oxalobacteraceae</taxon>
        <taxon>Noviherbaspirillum</taxon>
    </lineage>
</organism>
<comment type="catalytic activity">
    <reaction evidence="3 4">
        <text>an acyl phosphate + H2O = a carboxylate + phosphate + H(+)</text>
        <dbReference type="Rhea" id="RHEA:14965"/>
        <dbReference type="ChEBI" id="CHEBI:15377"/>
        <dbReference type="ChEBI" id="CHEBI:15378"/>
        <dbReference type="ChEBI" id="CHEBI:29067"/>
        <dbReference type="ChEBI" id="CHEBI:43474"/>
        <dbReference type="ChEBI" id="CHEBI:59918"/>
        <dbReference type="EC" id="3.6.1.7"/>
    </reaction>
</comment>
<dbReference type="Pfam" id="PF00708">
    <property type="entry name" value="Acylphosphatase"/>
    <property type="match status" value="1"/>
</dbReference>
<dbReference type="InterPro" id="IPR036046">
    <property type="entry name" value="Acylphosphatase-like_dom_sf"/>
</dbReference>
<dbReference type="InterPro" id="IPR017968">
    <property type="entry name" value="Acylphosphatase_CS"/>
</dbReference>
<evidence type="ECO:0000313" key="7">
    <source>
        <dbReference type="EMBL" id="MBK4733842.1"/>
    </source>
</evidence>
<evidence type="ECO:0000256" key="2">
    <source>
        <dbReference type="ARBA" id="ARBA00012150"/>
    </source>
</evidence>
<dbReference type="AlphaFoldDB" id="A0A934W4F9"/>
<accession>A0A934W4F9</accession>
<dbReference type="InterPro" id="IPR001792">
    <property type="entry name" value="Acylphosphatase-like_dom"/>
</dbReference>
<feature type="domain" description="Acylphosphatase-like" evidence="6">
    <location>
        <begin position="2"/>
        <end position="89"/>
    </location>
</feature>
<dbReference type="PROSITE" id="PS51160">
    <property type="entry name" value="ACYLPHOSPHATASE_3"/>
    <property type="match status" value="1"/>
</dbReference>
<dbReference type="PRINTS" id="PR00112">
    <property type="entry name" value="ACYLPHPHTASE"/>
</dbReference>
<gene>
    <name evidence="7" type="ORF">JJB74_04370</name>
</gene>
<evidence type="ECO:0000256" key="4">
    <source>
        <dbReference type="PROSITE-ProRule" id="PRU00520"/>
    </source>
</evidence>
<dbReference type="PANTHER" id="PTHR47268">
    <property type="entry name" value="ACYLPHOSPHATASE"/>
    <property type="match status" value="1"/>
</dbReference>
<evidence type="ECO:0000256" key="1">
    <source>
        <dbReference type="ARBA" id="ARBA00005614"/>
    </source>
</evidence>
<keyword evidence="8" id="KW-1185">Reference proteome</keyword>
<dbReference type="Gene3D" id="3.30.70.100">
    <property type="match status" value="1"/>
</dbReference>
<reference evidence="7" key="1">
    <citation type="submission" date="2021-01" db="EMBL/GenBank/DDBJ databases">
        <title>Genome sequence of strain Noviherbaspirillum sp. DKR-6.</title>
        <authorList>
            <person name="Chaudhary D.K."/>
        </authorList>
    </citation>
    <scope>NUCLEOTIDE SEQUENCE</scope>
    <source>
        <strain evidence="7">DKR-6</strain>
    </source>
</reference>
<evidence type="ECO:0000256" key="5">
    <source>
        <dbReference type="RuleBase" id="RU004168"/>
    </source>
</evidence>
<dbReference type="GO" id="GO:0003998">
    <property type="term" value="F:acylphosphatase activity"/>
    <property type="evidence" value="ECO:0007669"/>
    <property type="project" value="UniProtKB-EC"/>
</dbReference>
<keyword evidence="4" id="KW-0378">Hydrolase</keyword>
<dbReference type="PROSITE" id="PS00151">
    <property type="entry name" value="ACYLPHOSPHATASE_2"/>
    <property type="match status" value="1"/>
</dbReference>
<protein>
    <recommendedName>
        <fullName evidence="2 4">acylphosphatase</fullName>
        <ecNumber evidence="2 4">3.6.1.7</ecNumber>
    </recommendedName>
</protein>
<feature type="active site" evidence="4">
    <location>
        <position position="35"/>
    </location>
</feature>
<dbReference type="EC" id="3.6.1.7" evidence="2 4"/>
<evidence type="ECO:0000256" key="3">
    <source>
        <dbReference type="ARBA" id="ARBA00047645"/>
    </source>
</evidence>
<feature type="active site" evidence="4">
    <location>
        <position position="17"/>
    </location>
</feature>
<proteinExistence type="inferred from homology"/>
<evidence type="ECO:0000259" key="6">
    <source>
        <dbReference type="PROSITE" id="PS51160"/>
    </source>
</evidence>
<sequence>MATRLRITGRVQGVGYRAAFLHEAQRLGLSGWVRNRLDGSVEALVAGDAAALQAIAAWARRGPTLARVDAVAIEDAPEAQPGGGMEMRPTL</sequence>
<comment type="similarity">
    <text evidence="1 5">Belongs to the acylphosphatase family.</text>
</comment>